<evidence type="ECO:0008006" key="5">
    <source>
        <dbReference type="Google" id="ProtNLM"/>
    </source>
</evidence>
<dbReference type="RefSeq" id="WP_183998510.1">
    <property type="nucleotide sequence ID" value="NZ_JACIEH010000002.1"/>
</dbReference>
<evidence type="ECO:0000313" key="4">
    <source>
        <dbReference type="Proteomes" id="UP000557392"/>
    </source>
</evidence>
<proteinExistence type="predicted"/>
<keyword evidence="1" id="KW-0175">Coiled coil</keyword>
<organism evidence="3 4">
    <name type="scientific">Sphingomonas kyeonggiensis</name>
    <dbReference type="NCBI Taxonomy" id="1268553"/>
    <lineage>
        <taxon>Bacteria</taxon>
        <taxon>Pseudomonadati</taxon>
        <taxon>Pseudomonadota</taxon>
        <taxon>Alphaproteobacteria</taxon>
        <taxon>Sphingomonadales</taxon>
        <taxon>Sphingomonadaceae</taxon>
        <taxon>Sphingomonas</taxon>
    </lineage>
</organism>
<feature type="signal peptide" evidence="2">
    <location>
        <begin position="1"/>
        <end position="30"/>
    </location>
</feature>
<accession>A0A7W6NX33</accession>
<name>A0A7W6NX33_9SPHN</name>
<dbReference type="AlphaFoldDB" id="A0A7W6NX33"/>
<evidence type="ECO:0000256" key="1">
    <source>
        <dbReference type="SAM" id="Coils"/>
    </source>
</evidence>
<sequence length="554" mass="60396">MANWGKISAILLACALAGCTTNFNSRLAQASDPQPSRFPSYRLPVKKYELSISWRLEKCLSGAEMEKLGVAKGKPGLVFKVKPDYTSSIVEGPETFVIDYHRMTNRFKIGEMTAEYYQDENKVPTRLLRSINATIEGREPEALKSGIQAVANVAKTVLMLSGGIPAGGANGVRPPNEDASCLKETFDAIADLKAIDGEMEEIADEAKRLENRFTVLKARVVFGKLGKADRRQYEQLAKDMAALVRKRERAEGRAAPLRSLLTYTETFTYQPGRDPSATEPLTADATKAKAFLQKLVTREDAELAEDVKQLAITVKFEANAGEFTSTVITDDQLAVMCGEKDKASQITPCEGVVYREPALGKLVIQAKGADGKYSTISDKAEQLPQVGMFHILPLRSRWGEKNTLSVDFAPIGLPTKVSYKSLEAGGAKMVEAVNQATASALDIATGIRKQNEADAAKEKTPEEKALADLKQQLELADTQAKLVALNKPQDPAEAARARELAALKQEVELADNRAKLRGLTATPDEQAAALTAEIAILRLLKEKKDLEADIREAD</sequence>
<keyword evidence="2" id="KW-0732">Signal</keyword>
<feature type="coiled-coil region" evidence="1">
    <location>
        <begin position="192"/>
        <end position="253"/>
    </location>
</feature>
<evidence type="ECO:0000256" key="2">
    <source>
        <dbReference type="SAM" id="SignalP"/>
    </source>
</evidence>
<reference evidence="3 4" key="1">
    <citation type="submission" date="2020-08" db="EMBL/GenBank/DDBJ databases">
        <title>Genomic Encyclopedia of Type Strains, Phase IV (KMG-IV): sequencing the most valuable type-strain genomes for metagenomic binning, comparative biology and taxonomic classification.</title>
        <authorList>
            <person name="Goeker M."/>
        </authorList>
    </citation>
    <scope>NUCLEOTIDE SEQUENCE [LARGE SCALE GENOMIC DNA]</scope>
    <source>
        <strain evidence="3 4">DSM 101806</strain>
    </source>
</reference>
<dbReference type="PROSITE" id="PS51257">
    <property type="entry name" value="PROKAR_LIPOPROTEIN"/>
    <property type="match status" value="1"/>
</dbReference>
<keyword evidence="4" id="KW-1185">Reference proteome</keyword>
<evidence type="ECO:0000313" key="3">
    <source>
        <dbReference type="EMBL" id="MBB4099217.1"/>
    </source>
</evidence>
<feature type="chain" id="PRO_5031128233" description="Lipoprotein" evidence="2">
    <location>
        <begin position="31"/>
        <end position="554"/>
    </location>
</feature>
<comment type="caution">
    <text evidence="3">The sequence shown here is derived from an EMBL/GenBank/DDBJ whole genome shotgun (WGS) entry which is preliminary data.</text>
</comment>
<dbReference type="Proteomes" id="UP000557392">
    <property type="component" value="Unassembled WGS sequence"/>
</dbReference>
<protein>
    <recommendedName>
        <fullName evidence="5">Lipoprotein</fullName>
    </recommendedName>
</protein>
<dbReference type="EMBL" id="JACIEH010000002">
    <property type="protein sequence ID" value="MBB4099217.1"/>
    <property type="molecule type" value="Genomic_DNA"/>
</dbReference>
<gene>
    <name evidence="3" type="ORF">GGR46_002781</name>
</gene>